<feature type="region of interest" description="Disordered" evidence="2">
    <location>
        <begin position="184"/>
        <end position="211"/>
    </location>
</feature>
<feature type="coiled-coil region" evidence="1">
    <location>
        <begin position="436"/>
        <end position="491"/>
    </location>
</feature>
<dbReference type="AlphaFoldDB" id="A0A8J2RE00"/>
<feature type="domain" description="WH1" evidence="3">
    <location>
        <begin position="73"/>
        <end position="169"/>
    </location>
</feature>
<evidence type="ECO:0000256" key="2">
    <source>
        <dbReference type="SAM" id="MobiDB-lite"/>
    </source>
</evidence>
<feature type="coiled-coil region" evidence="1">
    <location>
        <begin position="518"/>
        <end position="601"/>
    </location>
</feature>
<feature type="compositionally biased region" description="Acidic residues" evidence="2">
    <location>
        <begin position="764"/>
        <end position="774"/>
    </location>
</feature>
<feature type="region of interest" description="Disordered" evidence="2">
    <location>
        <begin position="237"/>
        <end position="277"/>
    </location>
</feature>
<dbReference type="InterPro" id="IPR000697">
    <property type="entry name" value="WH1/EVH1_dom"/>
</dbReference>
<evidence type="ECO:0000259" key="3">
    <source>
        <dbReference type="Pfam" id="PF00568"/>
    </source>
</evidence>
<dbReference type="EMBL" id="CAKKLH010000090">
    <property type="protein sequence ID" value="CAH0102712.1"/>
    <property type="molecule type" value="Genomic_DNA"/>
</dbReference>
<evidence type="ECO:0000256" key="1">
    <source>
        <dbReference type="SAM" id="Coils"/>
    </source>
</evidence>
<keyword evidence="5" id="KW-1185">Reference proteome</keyword>
<name>A0A8J2RE00_9CRUS</name>
<dbReference type="SUPFAM" id="SSF50729">
    <property type="entry name" value="PH domain-like"/>
    <property type="match status" value="1"/>
</dbReference>
<dbReference type="Gene3D" id="2.30.29.30">
    <property type="entry name" value="Pleckstrin-homology domain (PH domain)/Phosphotyrosine-binding domain (PTB)"/>
    <property type="match status" value="1"/>
</dbReference>
<dbReference type="Pfam" id="PF00568">
    <property type="entry name" value="WH1"/>
    <property type="match status" value="1"/>
</dbReference>
<proteinExistence type="predicted"/>
<evidence type="ECO:0000313" key="4">
    <source>
        <dbReference type="EMBL" id="CAH0102712.1"/>
    </source>
</evidence>
<dbReference type="OrthoDB" id="5842926at2759"/>
<gene>
    <name evidence="4" type="ORF">DGAL_LOCUS5158</name>
</gene>
<accession>A0A8J2RE00</accession>
<dbReference type="PANTHER" id="PTHR44927">
    <property type="entry name" value="FK506-BINDING PROTEIN 15"/>
    <property type="match status" value="1"/>
</dbReference>
<reference evidence="4" key="1">
    <citation type="submission" date="2021-11" db="EMBL/GenBank/DDBJ databases">
        <authorList>
            <person name="Schell T."/>
        </authorList>
    </citation>
    <scope>NUCLEOTIDE SEQUENCE</scope>
    <source>
        <strain evidence="4">M5</strain>
    </source>
</reference>
<dbReference type="PANTHER" id="PTHR44927:SF1">
    <property type="entry name" value="FK506-BINDING PROTEIN 15"/>
    <property type="match status" value="1"/>
</dbReference>
<evidence type="ECO:0000313" key="5">
    <source>
        <dbReference type="Proteomes" id="UP000789390"/>
    </source>
</evidence>
<organism evidence="4 5">
    <name type="scientific">Daphnia galeata</name>
    <dbReference type="NCBI Taxonomy" id="27404"/>
    <lineage>
        <taxon>Eukaryota</taxon>
        <taxon>Metazoa</taxon>
        <taxon>Ecdysozoa</taxon>
        <taxon>Arthropoda</taxon>
        <taxon>Crustacea</taxon>
        <taxon>Branchiopoda</taxon>
        <taxon>Diplostraca</taxon>
        <taxon>Cladocera</taxon>
        <taxon>Anomopoda</taxon>
        <taxon>Daphniidae</taxon>
        <taxon>Daphnia</taxon>
    </lineage>
</organism>
<feature type="compositionally biased region" description="Polar residues" evidence="2">
    <location>
        <begin position="241"/>
        <end position="250"/>
    </location>
</feature>
<comment type="caution">
    <text evidence="4">The sequence shown here is derived from an EMBL/GenBank/DDBJ whole genome shotgun (WGS) entry which is preliminary data.</text>
</comment>
<keyword evidence="1" id="KW-0175">Coiled coil</keyword>
<feature type="compositionally biased region" description="Polar residues" evidence="2">
    <location>
        <begin position="194"/>
        <end position="211"/>
    </location>
</feature>
<dbReference type="Proteomes" id="UP000789390">
    <property type="component" value="Unassembled WGS sequence"/>
</dbReference>
<sequence>MSFGFSNEEDDDFGSISNKPDCKIKCVFFSSNLASIFHDYGVQQSNSKSLVYTAPKQPPNKPPPTTKSMSQAVIAATAVTCYKLNNEKYEPLPGKIGLALLGDSESKTYRIILYQNKQKPLASVRVTPEFTIISQPNNFCTFYDDHMQNWAILFDSKEVAQKFLGEIDQMKKFFAGHMNKPLPSEVSSLDKTDGSLPNSIANQTPNQESSNKTKLMSRIAKLGQPILPLSGAIVAEDNSDSEQLMQSSPEPESLKERIKPRKAARPVPTVVPQPPDRIDFNSTLNSIVVPSHQYAPLMSGQQPYPMMQFLPPAFPGTQSNSNHHFDTLMSENRMQSSEVRMHLCRLTDKIDLLLQKTGVLESHHKDRNNSSSEPHLEALATDLQKLHVKSNEHTNKLNLILGEISASSINNEKSFNPADAIDQLLASERQTWLTSRKELEDIIKGLKQENDRIVHQIGEKSDREKETDVRIQRLQEENARFKNDLETSTLKINDDSLDQLREENIRLTSLLDKSLLKEKELASRCKETQEKLEYYESKSNESDSRLLQFKSLAEDNERKLSDLQEHAQKLEKESSLAKSLVESLQLELKKAEEEIGNKSNRDEEQEPVEEKVKTIMNKVYKEITKQFKSDESYTFHSIKSTVSVVIRDITLAVLNKEPTIEPTLVSQAMMSGNPNHSLTAMMDETDSAKGVDTVVQGDFMSVVTEESDSIREDTVDTIHSVNENRERSISFLETLHSSLAANASLQNEHGTTWKPDPPPPPLFDDFDNEDDWLA</sequence>
<dbReference type="InterPro" id="IPR011993">
    <property type="entry name" value="PH-like_dom_sf"/>
</dbReference>
<protein>
    <recommendedName>
        <fullName evidence="3">WH1 domain-containing protein</fullName>
    </recommendedName>
</protein>
<feature type="region of interest" description="Disordered" evidence="2">
    <location>
        <begin position="747"/>
        <end position="774"/>
    </location>
</feature>